<evidence type="ECO:0000313" key="2">
    <source>
        <dbReference type="Proteomes" id="UP000298652"/>
    </source>
</evidence>
<dbReference type="EMBL" id="CM016555">
    <property type="protein sequence ID" value="TKW20693.1"/>
    <property type="molecule type" value="Genomic_DNA"/>
</dbReference>
<dbReference type="Proteomes" id="UP000298652">
    <property type="component" value="Chromosome 4"/>
</dbReference>
<name>A0A4U6V0G9_SETVI</name>
<reference evidence="1" key="1">
    <citation type="submission" date="2019-03" db="EMBL/GenBank/DDBJ databases">
        <title>WGS assembly of Setaria viridis.</title>
        <authorList>
            <person name="Huang P."/>
            <person name="Jenkins J."/>
            <person name="Grimwood J."/>
            <person name="Barry K."/>
            <person name="Healey A."/>
            <person name="Mamidi S."/>
            <person name="Sreedasyam A."/>
            <person name="Shu S."/>
            <person name="Feldman M."/>
            <person name="Wu J."/>
            <person name="Yu Y."/>
            <person name="Chen C."/>
            <person name="Johnson J."/>
            <person name="Rokhsar D."/>
            <person name="Baxter I."/>
            <person name="Schmutz J."/>
            <person name="Brutnell T."/>
            <person name="Kellogg E."/>
        </authorList>
    </citation>
    <scope>NUCLEOTIDE SEQUENCE [LARGE SCALE GENOMIC DNA]</scope>
</reference>
<accession>A0A4U6V0G9</accession>
<proteinExistence type="predicted"/>
<organism evidence="1 2">
    <name type="scientific">Setaria viridis</name>
    <name type="common">Green bristlegrass</name>
    <name type="synonym">Setaria italica subsp. viridis</name>
    <dbReference type="NCBI Taxonomy" id="4556"/>
    <lineage>
        <taxon>Eukaryota</taxon>
        <taxon>Viridiplantae</taxon>
        <taxon>Streptophyta</taxon>
        <taxon>Embryophyta</taxon>
        <taxon>Tracheophyta</taxon>
        <taxon>Spermatophyta</taxon>
        <taxon>Magnoliopsida</taxon>
        <taxon>Liliopsida</taxon>
        <taxon>Poales</taxon>
        <taxon>Poaceae</taxon>
        <taxon>PACMAD clade</taxon>
        <taxon>Panicoideae</taxon>
        <taxon>Panicodae</taxon>
        <taxon>Paniceae</taxon>
        <taxon>Cenchrinae</taxon>
        <taxon>Setaria</taxon>
    </lineage>
</organism>
<evidence type="ECO:0000313" key="1">
    <source>
        <dbReference type="EMBL" id="TKW20693.1"/>
    </source>
</evidence>
<keyword evidence="2" id="KW-1185">Reference proteome</keyword>
<sequence>MVVAPPATRHRGSKVRHPWRLRCTLAACSSTVRTRRIGVVVAQERPSFFRELEMSKLPAVVDWRRIMLQPSPSTHTSGDDVGCSQLNSVMHTICSIICLRELLW</sequence>
<dbReference type="AlphaFoldDB" id="A0A4U6V0G9"/>
<protein>
    <submittedName>
        <fullName evidence="1">Uncharacterized protein</fullName>
    </submittedName>
</protein>
<dbReference type="Gramene" id="TKW20693">
    <property type="protein sequence ID" value="TKW20693"/>
    <property type="gene ID" value="SEVIR_4G106001v2"/>
</dbReference>
<gene>
    <name evidence="1" type="ORF">SEVIR_4G106001v2</name>
</gene>